<dbReference type="AlphaFoldDB" id="A0A7Y0QH82"/>
<comment type="caution">
    <text evidence="1">The sequence shown here is derived from an EMBL/GenBank/DDBJ whole genome shotgun (WGS) entry which is preliminary data.</text>
</comment>
<accession>A0A7Y0QH82</accession>
<gene>
    <name evidence="1" type="ORF">HIR71_06670</name>
</gene>
<reference evidence="1 2" key="1">
    <citation type="submission" date="2020-04" db="EMBL/GenBank/DDBJ databases">
        <title>Sequencing and Assembly of C. fimi.</title>
        <authorList>
            <person name="Ramsey A.R."/>
        </authorList>
    </citation>
    <scope>NUCLEOTIDE SEQUENCE [LARGE SCALE GENOMIC DNA]</scope>
    <source>
        <strain evidence="1 2">SB</strain>
    </source>
</reference>
<protein>
    <submittedName>
        <fullName evidence="1">Uncharacterized protein</fullName>
    </submittedName>
</protein>
<proteinExistence type="predicted"/>
<evidence type="ECO:0000313" key="1">
    <source>
        <dbReference type="EMBL" id="NMR19908.1"/>
    </source>
</evidence>
<keyword evidence="2" id="KW-1185">Reference proteome</keyword>
<organism evidence="1 2">
    <name type="scientific">Cellulomonas fimi</name>
    <dbReference type="NCBI Taxonomy" id="1708"/>
    <lineage>
        <taxon>Bacteria</taxon>
        <taxon>Bacillati</taxon>
        <taxon>Actinomycetota</taxon>
        <taxon>Actinomycetes</taxon>
        <taxon>Micrococcales</taxon>
        <taxon>Cellulomonadaceae</taxon>
        <taxon>Cellulomonas</taxon>
    </lineage>
</organism>
<name>A0A7Y0QH82_CELFI</name>
<dbReference type="Proteomes" id="UP000562124">
    <property type="component" value="Unassembled WGS sequence"/>
</dbReference>
<dbReference type="RefSeq" id="WP_169324276.1">
    <property type="nucleotide sequence ID" value="NZ_JABCJJ010000007.1"/>
</dbReference>
<evidence type="ECO:0000313" key="2">
    <source>
        <dbReference type="Proteomes" id="UP000562124"/>
    </source>
</evidence>
<dbReference type="EMBL" id="JABCJJ010000007">
    <property type="protein sequence ID" value="NMR19908.1"/>
    <property type="molecule type" value="Genomic_DNA"/>
</dbReference>
<sequence length="363" mass="37285">MAGRVGAAGGAGVLGPFAHLQGTTLALRARRALGVGPEARRGARRARWWPPVPVADVAARRRASLPVDQQDRYDAALLSGSAPAPVLERAFAAGAPLDAVEALGGFWAELTPRERAQVAAPLTPARGTRYLRWGAATATQVDQTTCGSAVLAMLAAASDPLLALWLATGRTAAGHLPREVAALRPDQRGAAAAAAATGAAATGAAARFGMLQLTVKERSSRAALGPLPWPARLGTPPWGAARVARHVGAAFASTMVDDTDAGTFGGALDRAGRSLATGVPVPLFTGGDLSSGLWTAVPRHVVLLVPRPSVARAPDAAGWAVYEPSRGVVVDITREELLAPAGPRAAYGGWSHVCWMVLPQRPG</sequence>